<evidence type="ECO:0008006" key="3">
    <source>
        <dbReference type="Google" id="ProtNLM"/>
    </source>
</evidence>
<reference evidence="1 2" key="1">
    <citation type="journal article" date="2013" name="PLoS Genet.">
        <title>Distinctive expansion of potential virulence genes in the genome of the oomycete fish pathogen Saprolegnia parasitica.</title>
        <authorList>
            <person name="Jiang R.H."/>
            <person name="de Bruijn I."/>
            <person name="Haas B.J."/>
            <person name="Belmonte R."/>
            <person name="Lobach L."/>
            <person name="Christie J."/>
            <person name="van den Ackerveken G."/>
            <person name="Bottin A."/>
            <person name="Bulone V."/>
            <person name="Diaz-Moreno S.M."/>
            <person name="Dumas B."/>
            <person name="Fan L."/>
            <person name="Gaulin E."/>
            <person name="Govers F."/>
            <person name="Grenville-Briggs L.J."/>
            <person name="Horner N.R."/>
            <person name="Levin J.Z."/>
            <person name="Mammella M."/>
            <person name="Meijer H.J."/>
            <person name="Morris P."/>
            <person name="Nusbaum C."/>
            <person name="Oome S."/>
            <person name="Phillips A.J."/>
            <person name="van Rooyen D."/>
            <person name="Rzeszutek E."/>
            <person name="Saraiva M."/>
            <person name="Secombes C.J."/>
            <person name="Seidl M.F."/>
            <person name="Snel B."/>
            <person name="Stassen J.H."/>
            <person name="Sykes S."/>
            <person name="Tripathy S."/>
            <person name="van den Berg H."/>
            <person name="Vega-Arreguin J.C."/>
            <person name="Wawra S."/>
            <person name="Young S.K."/>
            <person name="Zeng Q."/>
            <person name="Dieguez-Uribeondo J."/>
            <person name="Russ C."/>
            <person name="Tyler B.M."/>
            <person name="van West P."/>
        </authorList>
    </citation>
    <scope>NUCLEOTIDE SEQUENCE [LARGE SCALE GENOMIC DNA]</scope>
    <source>
        <strain evidence="1 2">CBS 223.65</strain>
    </source>
</reference>
<dbReference type="InterPro" id="IPR032675">
    <property type="entry name" value="LRR_dom_sf"/>
</dbReference>
<keyword evidence="2" id="KW-1185">Reference proteome</keyword>
<protein>
    <recommendedName>
        <fullName evidence="3">F-box domain-containing protein</fullName>
    </recommendedName>
</protein>
<sequence length="232" mass="25748">MDLIATHFVPYLRSVYLHINAPVLAGDNGPFFCALLLSCPRLEKLDLRYDCEDTDPRMTAATSLFQVLEHPRLRSFSLVLPPSDFPFEVDARLGHGLAAFLRNGRACDLVLKNLFLDTADDPDLDLSRALEACTSLQHLTLYNVVVVPDDNLWAHLPPSLCTLKVYDNTGEDDVIDGLVVSLPRMRNLAELKLEVDFATQCPSVLAPIVRTLTQLKTVNLSGCTLPNTTDWA</sequence>
<proteinExistence type="predicted"/>
<dbReference type="Gene3D" id="3.80.10.10">
    <property type="entry name" value="Ribonuclease Inhibitor"/>
    <property type="match status" value="1"/>
</dbReference>
<dbReference type="Proteomes" id="UP000030745">
    <property type="component" value="Unassembled WGS sequence"/>
</dbReference>
<gene>
    <name evidence="1" type="ORF">SPRG_01886</name>
</gene>
<evidence type="ECO:0000313" key="2">
    <source>
        <dbReference type="Proteomes" id="UP000030745"/>
    </source>
</evidence>
<dbReference type="OrthoDB" id="10402031at2759"/>
<dbReference type="AlphaFoldDB" id="A0A067D2U4"/>
<name>A0A067D2U4_SAPPC</name>
<organism evidence="1 2">
    <name type="scientific">Saprolegnia parasitica (strain CBS 223.65)</name>
    <dbReference type="NCBI Taxonomy" id="695850"/>
    <lineage>
        <taxon>Eukaryota</taxon>
        <taxon>Sar</taxon>
        <taxon>Stramenopiles</taxon>
        <taxon>Oomycota</taxon>
        <taxon>Saprolegniomycetes</taxon>
        <taxon>Saprolegniales</taxon>
        <taxon>Saprolegniaceae</taxon>
        <taxon>Saprolegnia</taxon>
    </lineage>
</organism>
<dbReference type="EMBL" id="KK583193">
    <property type="protein sequence ID" value="KDO33071.1"/>
    <property type="molecule type" value="Genomic_DNA"/>
</dbReference>
<dbReference type="RefSeq" id="XP_012195842.1">
    <property type="nucleotide sequence ID" value="XM_012340452.1"/>
</dbReference>
<evidence type="ECO:0000313" key="1">
    <source>
        <dbReference type="EMBL" id="KDO33071.1"/>
    </source>
</evidence>
<dbReference type="SUPFAM" id="SSF52047">
    <property type="entry name" value="RNI-like"/>
    <property type="match status" value="1"/>
</dbReference>
<dbReference type="GeneID" id="24124464"/>
<accession>A0A067D2U4</accession>
<dbReference type="KEGG" id="spar:SPRG_01886"/>
<dbReference type="VEuPathDB" id="FungiDB:SPRG_01886"/>